<feature type="domain" description="Multidrug resistance protein MdtA-like barrel-sandwich hybrid" evidence="4">
    <location>
        <begin position="69"/>
        <end position="189"/>
    </location>
</feature>
<evidence type="ECO:0000259" key="4">
    <source>
        <dbReference type="Pfam" id="PF25917"/>
    </source>
</evidence>
<dbReference type="InterPro" id="IPR058792">
    <property type="entry name" value="Beta-barrel_RND_2"/>
</dbReference>
<evidence type="ECO:0000259" key="6">
    <source>
        <dbReference type="Pfam" id="PF25989"/>
    </source>
</evidence>
<dbReference type="Gene3D" id="2.40.420.20">
    <property type="match status" value="1"/>
</dbReference>
<dbReference type="Pfam" id="PF25989">
    <property type="entry name" value="YknX_C"/>
    <property type="match status" value="1"/>
</dbReference>
<dbReference type="Pfam" id="PF25954">
    <property type="entry name" value="Beta-barrel_RND_2"/>
    <property type="match status" value="1"/>
</dbReference>
<evidence type="ECO:0000313" key="8">
    <source>
        <dbReference type="Proteomes" id="UP000194450"/>
    </source>
</evidence>
<gene>
    <name evidence="7" type="ORF">SAMN06297229_2015</name>
</gene>
<dbReference type="Gene3D" id="2.40.50.100">
    <property type="match status" value="1"/>
</dbReference>
<sequence>MANRALVTPISIVVLILLVLVAYVFLVAEQGGGGGNDNAESVPVRVQVAEESEFRDIIEALGTAQANESVVITAQSQELVESIYFDDGDNVEKGDLLVELDSREEQARVQELEFRLQEAQRQYGRLQDLARENVASRQQLEEQDVLVKEITALLEVAETQLAKMRISAPFSGRLGIRQISLGALVSPGDVITTLDDVSPIKVDFNVPELYFASLQEGQSVITRSAAYPGEQFEGEIRSIDSRVDPLTRSILVRARVNNEDGRLRPGMLLRVTLLRSVDTTMVLPEKALIPIRDRQYVYVINDNNRAVQTEVTIGRRKPGVVEIVNGIEDGDRIVIEGIVRLRDGVPVTIQEG</sequence>
<dbReference type="PANTHER" id="PTHR30469:SF16">
    <property type="entry name" value="HAE1 FAMILY EFFLUX PUMP MFP COMPONENT"/>
    <property type="match status" value="1"/>
</dbReference>
<proteinExistence type="inferred from homology"/>
<dbReference type="InterPro" id="IPR006143">
    <property type="entry name" value="RND_pump_MFP"/>
</dbReference>
<organism evidence="7 8">
    <name type="scientific">Pseudidiomarina planktonica</name>
    <dbReference type="NCBI Taxonomy" id="1323738"/>
    <lineage>
        <taxon>Bacteria</taxon>
        <taxon>Pseudomonadati</taxon>
        <taxon>Pseudomonadota</taxon>
        <taxon>Gammaproteobacteria</taxon>
        <taxon>Alteromonadales</taxon>
        <taxon>Idiomarinaceae</taxon>
        <taxon>Pseudidiomarina</taxon>
    </lineage>
</organism>
<dbReference type="SUPFAM" id="SSF111369">
    <property type="entry name" value="HlyD-like secretion proteins"/>
    <property type="match status" value="1"/>
</dbReference>
<dbReference type="AlphaFoldDB" id="A0A1Y6G3H1"/>
<keyword evidence="8" id="KW-1185">Reference proteome</keyword>
<keyword evidence="3" id="KW-1133">Transmembrane helix</keyword>
<keyword evidence="3" id="KW-0472">Membrane</keyword>
<dbReference type="FunFam" id="2.40.30.170:FF:000010">
    <property type="entry name" value="Efflux RND transporter periplasmic adaptor subunit"/>
    <property type="match status" value="1"/>
</dbReference>
<evidence type="ECO:0000256" key="1">
    <source>
        <dbReference type="ARBA" id="ARBA00009477"/>
    </source>
</evidence>
<feature type="domain" description="CusB-like beta-barrel" evidence="5">
    <location>
        <begin position="202"/>
        <end position="273"/>
    </location>
</feature>
<dbReference type="Proteomes" id="UP000194450">
    <property type="component" value="Unassembled WGS sequence"/>
</dbReference>
<dbReference type="PANTHER" id="PTHR30469">
    <property type="entry name" value="MULTIDRUG RESISTANCE PROTEIN MDTA"/>
    <property type="match status" value="1"/>
</dbReference>
<accession>A0A1Y6G3H1</accession>
<dbReference type="GO" id="GO:0015562">
    <property type="term" value="F:efflux transmembrane transporter activity"/>
    <property type="evidence" value="ECO:0007669"/>
    <property type="project" value="TreeGrafter"/>
</dbReference>
<dbReference type="OrthoDB" id="9806939at2"/>
<evidence type="ECO:0000313" key="7">
    <source>
        <dbReference type="EMBL" id="SMQ80104.1"/>
    </source>
</evidence>
<keyword evidence="2" id="KW-0175">Coiled coil</keyword>
<protein>
    <submittedName>
        <fullName evidence="7">Membrane fusion protein, multidrug efflux system</fullName>
    </submittedName>
</protein>
<keyword evidence="3" id="KW-0812">Transmembrane</keyword>
<dbReference type="Pfam" id="PF25917">
    <property type="entry name" value="BSH_RND"/>
    <property type="match status" value="1"/>
</dbReference>
<dbReference type="InterPro" id="IPR058625">
    <property type="entry name" value="MdtA-like_BSH"/>
</dbReference>
<dbReference type="NCBIfam" id="TIGR01730">
    <property type="entry name" value="RND_mfp"/>
    <property type="match status" value="1"/>
</dbReference>
<comment type="similarity">
    <text evidence="1">Belongs to the membrane fusion protein (MFP) (TC 8.A.1) family.</text>
</comment>
<dbReference type="EMBL" id="FXWH01000002">
    <property type="protein sequence ID" value="SMQ80104.1"/>
    <property type="molecule type" value="Genomic_DNA"/>
</dbReference>
<dbReference type="Gene3D" id="2.40.30.170">
    <property type="match status" value="1"/>
</dbReference>
<feature type="coiled-coil region" evidence="2">
    <location>
        <begin position="102"/>
        <end position="129"/>
    </location>
</feature>
<dbReference type="GO" id="GO:1990281">
    <property type="term" value="C:efflux pump complex"/>
    <property type="evidence" value="ECO:0007669"/>
    <property type="project" value="TreeGrafter"/>
</dbReference>
<feature type="domain" description="YknX-like C-terminal permuted SH3-like" evidence="6">
    <location>
        <begin position="281"/>
        <end position="349"/>
    </location>
</feature>
<evidence type="ECO:0000256" key="2">
    <source>
        <dbReference type="SAM" id="Coils"/>
    </source>
</evidence>
<evidence type="ECO:0000259" key="5">
    <source>
        <dbReference type="Pfam" id="PF25954"/>
    </source>
</evidence>
<name>A0A1Y6G3H1_9GAMM</name>
<dbReference type="Gene3D" id="1.10.287.470">
    <property type="entry name" value="Helix hairpin bin"/>
    <property type="match status" value="1"/>
</dbReference>
<feature type="transmembrane region" description="Helical" evidence="3">
    <location>
        <begin position="6"/>
        <end position="28"/>
    </location>
</feature>
<reference evidence="8" key="1">
    <citation type="submission" date="2017-04" db="EMBL/GenBank/DDBJ databases">
        <authorList>
            <person name="Varghese N."/>
            <person name="Submissions S."/>
        </authorList>
    </citation>
    <scope>NUCLEOTIDE SEQUENCE [LARGE SCALE GENOMIC DNA]</scope>
</reference>
<evidence type="ECO:0000256" key="3">
    <source>
        <dbReference type="SAM" id="Phobius"/>
    </source>
</evidence>
<dbReference type="InterPro" id="IPR058637">
    <property type="entry name" value="YknX-like_C"/>
</dbReference>
<dbReference type="RefSeq" id="WP_086435145.1">
    <property type="nucleotide sequence ID" value="NZ_FXWH01000002.1"/>
</dbReference>